<keyword evidence="2" id="KW-0732">Signal</keyword>
<dbReference type="AlphaFoldDB" id="A0AAE1KYS9"/>
<evidence type="ECO:0000256" key="1">
    <source>
        <dbReference type="SAM" id="MobiDB-lite"/>
    </source>
</evidence>
<protein>
    <submittedName>
        <fullName evidence="3">Uncharacterized protein</fullName>
    </submittedName>
</protein>
<proteinExistence type="predicted"/>
<feature type="region of interest" description="Disordered" evidence="1">
    <location>
        <begin position="24"/>
        <end position="235"/>
    </location>
</feature>
<evidence type="ECO:0000313" key="3">
    <source>
        <dbReference type="EMBL" id="KAK3886720.1"/>
    </source>
</evidence>
<comment type="caution">
    <text evidence="3">The sequence shown here is derived from an EMBL/GenBank/DDBJ whole genome shotgun (WGS) entry which is preliminary data.</text>
</comment>
<organism evidence="3 4">
    <name type="scientific">Petrolisthes cinctipes</name>
    <name type="common">Flat porcelain crab</name>
    <dbReference type="NCBI Taxonomy" id="88211"/>
    <lineage>
        <taxon>Eukaryota</taxon>
        <taxon>Metazoa</taxon>
        <taxon>Ecdysozoa</taxon>
        <taxon>Arthropoda</taxon>
        <taxon>Crustacea</taxon>
        <taxon>Multicrustacea</taxon>
        <taxon>Malacostraca</taxon>
        <taxon>Eumalacostraca</taxon>
        <taxon>Eucarida</taxon>
        <taxon>Decapoda</taxon>
        <taxon>Pleocyemata</taxon>
        <taxon>Anomura</taxon>
        <taxon>Galatheoidea</taxon>
        <taxon>Porcellanidae</taxon>
        <taxon>Petrolisthes</taxon>
    </lineage>
</organism>
<dbReference type="EMBL" id="JAWQEG010000676">
    <property type="protein sequence ID" value="KAK3886720.1"/>
    <property type="molecule type" value="Genomic_DNA"/>
</dbReference>
<feature type="signal peptide" evidence="2">
    <location>
        <begin position="1"/>
        <end position="23"/>
    </location>
</feature>
<reference evidence="3" key="1">
    <citation type="submission" date="2023-10" db="EMBL/GenBank/DDBJ databases">
        <title>Genome assemblies of two species of porcelain crab, Petrolisthes cinctipes and Petrolisthes manimaculis (Anomura: Porcellanidae).</title>
        <authorList>
            <person name="Angst P."/>
        </authorList>
    </citation>
    <scope>NUCLEOTIDE SEQUENCE</scope>
    <source>
        <strain evidence="3">PB745_01</strain>
        <tissue evidence="3">Gill</tissue>
    </source>
</reference>
<keyword evidence="4" id="KW-1185">Reference proteome</keyword>
<gene>
    <name evidence="3" type="ORF">Pcinc_009151</name>
</gene>
<sequence>MAGARLILLASALLLLCVTTAASHNTSNQDGGSWSSQEDTVPHASPGPGPGHTPPDQYDYGDLEYEYDLDLDSEEDFSSEEEDVEEEVEGEVEGEDLSPLEETEINRVKRKVIFGGGGGYGGVSRRGGGGGDPYGRRRGGHNYHGPGPDYTQGGGWPYPDSHGDYVDTSSFDQSSSVQTTNYDHTVQPSSSTTPRPRTYGIVRKSPSDTGNRRGGNTRSNNNRQGHKRDTKEKLSKALKEEIAQYALDHSTQEAVHHYSAKVGRRLSRKKVEKFVSRYQARLGRTSGKN</sequence>
<feature type="compositionally biased region" description="Polar residues" evidence="1">
    <location>
        <begin position="167"/>
        <end position="195"/>
    </location>
</feature>
<feature type="compositionally biased region" description="Polar residues" evidence="1">
    <location>
        <begin position="24"/>
        <end position="39"/>
    </location>
</feature>
<feature type="compositionally biased region" description="Gly residues" evidence="1">
    <location>
        <begin position="114"/>
        <end position="133"/>
    </location>
</feature>
<feature type="compositionally biased region" description="Acidic residues" evidence="1">
    <location>
        <begin position="59"/>
        <end position="103"/>
    </location>
</feature>
<name>A0AAE1KYS9_PETCI</name>
<accession>A0AAE1KYS9</accession>
<evidence type="ECO:0000313" key="4">
    <source>
        <dbReference type="Proteomes" id="UP001286313"/>
    </source>
</evidence>
<dbReference type="Proteomes" id="UP001286313">
    <property type="component" value="Unassembled WGS sequence"/>
</dbReference>
<feature type="compositionally biased region" description="Low complexity" evidence="1">
    <location>
        <begin position="214"/>
        <end position="223"/>
    </location>
</feature>
<evidence type="ECO:0000256" key="2">
    <source>
        <dbReference type="SAM" id="SignalP"/>
    </source>
</evidence>
<feature type="chain" id="PRO_5042014293" evidence="2">
    <location>
        <begin position="24"/>
        <end position="289"/>
    </location>
</feature>